<evidence type="ECO:0000313" key="1">
    <source>
        <dbReference type="EMBL" id="CBH16362.1"/>
    </source>
</evidence>
<dbReference type="KEGG" id="tbg:TbgDal_X14600"/>
<reference evidence="2" key="1">
    <citation type="journal article" date="2010" name="PLoS Negl. Trop. Dis.">
        <title>The genome sequence of Trypanosoma brucei gambiense, causative agent of chronic human african trypanosomiasis.</title>
        <authorList>
            <person name="Jackson A.P."/>
            <person name="Sanders M."/>
            <person name="Berry A."/>
            <person name="McQuillan J."/>
            <person name="Aslett M.A."/>
            <person name="Quail M.A."/>
            <person name="Chukualim B."/>
            <person name="Capewell P."/>
            <person name="MacLeod A."/>
            <person name="Melville S.E."/>
            <person name="Gibson W."/>
            <person name="Barry J.D."/>
            <person name="Berriman M."/>
            <person name="Hertz-Fowler C."/>
        </authorList>
    </citation>
    <scope>NUCLEOTIDE SEQUENCE [LARGE SCALE GENOMIC DNA]</scope>
    <source>
        <strain evidence="2">MHOM/CI/86/DAL972</strain>
    </source>
</reference>
<organism evidence="1 2">
    <name type="scientific">Trypanosoma brucei gambiense (strain MHOM/CI/86/DAL972)</name>
    <dbReference type="NCBI Taxonomy" id="679716"/>
    <lineage>
        <taxon>Eukaryota</taxon>
        <taxon>Discoba</taxon>
        <taxon>Euglenozoa</taxon>
        <taxon>Kinetoplastea</taxon>
        <taxon>Metakinetoplastina</taxon>
        <taxon>Trypanosomatida</taxon>
        <taxon>Trypanosomatidae</taxon>
        <taxon>Trypanosoma</taxon>
    </lineage>
</organism>
<protein>
    <submittedName>
        <fullName evidence="1">Uncharacterized protein</fullName>
    </submittedName>
</protein>
<dbReference type="AlphaFoldDB" id="D0A518"/>
<accession>D0A518</accession>
<dbReference type="GeneID" id="23864671"/>
<sequence length="106" mass="12286">MNYTLDGFYYTLVVEEWLTSVVCMSRVSRASIGTHNSHFMQESNLVTLSLSPPCHRAFHHFFFLAGSWSLPLMPKVSTKENRTQLTACIYQHTYTSRRGVNFLDLY</sequence>
<gene>
    <name evidence="1" type="ORF">TbgDal_X14600</name>
</gene>
<dbReference type="EMBL" id="FN554973">
    <property type="protein sequence ID" value="CBH16362.1"/>
    <property type="molecule type" value="Genomic_DNA"/>
</dbReference>
<dbReference type="Proteomes" id="UP000002316">
    <property type="component" value="Chromosome 10"/>
</dbReference>
<proteinExistence type="predicted"/>
<dbReference type="RefSeq" id="XP_011778626.1">
    <property type="nucleotide sequence ID" value="XM_011780324.1"/>
</dbReference>
<evidence type="ECO:0000313" key="2">
    <source>
        <dbReference type="Proteomes" id="UP000002316"/>
    </source>
</evidence>
<name>D0A518_TRYB9</name>